<organism evidence="2 3">
    <name type="scientific">Platanthera zijinensis</name>
    <dbReference type="NCBI Taxonomy" id="2320716"/>
    <lineage>
        <taxon>Eukaryota</taxon>
        <taxon>Viridiplantae</taxon>
        <taxon>Streptophyta</taxon>
        <taxon>Embryophyta</taxon>
        <taxon>Tracheophyta</taxon>
        <taxon>Spermatophyta</taxon>
        <taxon>Magnoliopsida</taxon>
        <taxon>Liliopsida</taxon>
        <taxon>Asparagales</taxon>
        <taxon>Orchidaceae</taxon>
        <taxon>Orchidoideae</taxon>
        <taxon>Orchideae</taxon>
        <taxon>Orchidinae</taxon>
        <taxon>Platanthera</taxon>
    </lineage>
</organism>
<comment type="caution">
    <text evidence="2">The sequence shown here is derived from an EMBL/GenBank/DDBJ whole genome shotgun (WGS) entry which is preliminary data.</text>
</comment>
<evidence type="ECO:0000256" key="1">
    <source>
        <dbReference type="SAM" id="MobiDB-lite"/>
    </source>
</evidence>
<reference evidence="2 3" key="1">
    <citation type="journal article" date="2022" name="Nat. Plants">
        <title>Genomes of leafy and leafless Platanthera orchids illuminate the evolution of mycoheterotrophy.</title>
        <authorList>
            <person name="Li M.H."/>
            <person name="Liu K.W."/>
            <person name="Li Z."/>
            <person name="Lu H.C."/>
            <person name="Ye Q.L."/>
            <person name="Zhang D."/>
            <person name="Wang J.Y."/>
            <person name="Li Y.F."/>
            <person name="Zhong Z.M."/>
            <person name="Liu X."/>
            <person name="Yu X."/>
            <person name="Liu D.K."/>
            <person name="Tu X.D."/>
            <person name="Liu B."/>
            <person name="Hao Y."/>
            <person name="Liao X.Y."/>
            <person name="Jiang Y.T."/>
            <person name="Sun W.H."/>
            <person name="Chen J."/>
            <person name="Chen Y.Q."/>
            <person name="Ai Y."/>
            <person name="Zhai J.W."/>
            <person name="Wu S.S."/>
            <person name="Zhou Z."/>
            <person name="Hsiao Y.Y."/>
            <person name="Wu W.L."/>
            <person name="Chen Y.Y."/>
            <person name="Lin Y.F."/>
            <person name="Hsu J.L."/>
            <person name="Li C.Y."/>
            <person name="Wang Z.W."/>
            <person name="Zhao X."/>
            <person name="Zhong W.Y."/>
            <person name="Ma X.K."/>
            <person name="Ma L."/>
            <person name="Huang J."/>
            <person name="Chen G.Z."/>
            <person name="Huang M.Z."/>
            <person name="Huang L."/>
            <person name="Peng D.H."/>
            <person name="Luo Y.B."/>
            <person name="Zou S.Q."/>
            <person name="Chen S.P."/>
            <person name="Lan S."/>
            <person name="Tsai W.C."/>
            <person name="Van de Peer Y."/>
            <person name="Liu Z.J."/>
        </authorList>
    </citation>
    <scope>NUCLEOTIDE SEQUENCE [LARGE SCALE GENOMIC DNA]</scope>
    <source>
        <strain evidence="2">Lor287</strain>
    </source>
</reference>
<dbReference type="PANTHER" id="PTHR31317">
    <property type="entry name" value="OS08G0163500 PROTEIN"/>
    <property type="match status" value="1"/>
</dbReference>
<dbReference type="Pfam" id="PF06219">
    <property type="entry name" value="DUF1005"/>
    <property type="match status" value="1"/>
</dbReference>
<dbReference type="EMBL" id="JBBWWQ010000007">
    <property type="protein sequence ID" value="KAK8942552.1"/>
    <property type="molecule type" value="Genomic_DNA"/>
</dbReference>
<evidence type="ECO:0000313" key="2">
    <source>
        <dbReference type="EMBL" id="KAK8942552.1"/>
    </source>
</evidence>
<evidence type="ECO:0000313" key="3">
    <source>
        <dbReference type="Proteomes" id="UP001418222"/>
    </source>
</evidence>
<gene>
    <name evidence="2" type="ORF">KSP39_PZI009541</name>
</gene>
<dbReference type="Proteomes" id="UP001418222">
    <property type="component" value="Unassembled WGS sequence"/>
</dbReference>
<keyword evidence="3" id="KW-1185">Reference proteome</keyword>
<feature type="region of interest" description="Disordered" evidence="1">
    <location>
        <begin position="1"/>
        <end position="26"/>
    </location>
</feature>
<name>A0AAP0BJZ8_9ASPA</name>
<dbReference type="PANTHER" id="PTHR31317:SF4">
    <property type="entry name" value="OS08G0163500 PROTEIN"/>
    <property type="match status" value="1"/>
</dbReference>
<dbReference type="InterPro" id="IPR010410">
    <property type="entry name" value="DUF1005"/>
</dbReference>
<proteinExistence type="predicted"/>
<accession>A0AAP0BJZ8</accession>
<sequence length="75" mass="8404">MKAQVEAQMEEKIACPQQKGEGESSKPVVQLAVRHVTYMEDVVMFMVVAAPVDLSMEACRPFKRKAKKGSWHAIL</sequence>
<dbReference type="AlphaFoldDB" id="A0AAP0BJZ8"/>
<protein>
    <submittedName>
        <fullName evidence="2">Uncharacterized protein</fullName>
    </submittedName>
</protein>